<feature type="domain" description="Serine aminopeptidase S33" evidence="1">
    <location>
        <begin position="48"/>
        <end position="136"/>
    </location>
</feature>
<sequence length="274" mass="31089">MFTQFWLVNNKISLAAVSHRNDLDRKSVCGVVLIAGFSQPMCDVDYFMSKLARQLSNLGIFVLQVDPRGHGDSEGNLENVNLYTLREDLSIAVNFVAEQVGDKVFCIGRGLSATLFAEISSLAPIRGVVGISPYCIEPSIVSEIWANIKPGIFDVNDIMPGTDYKSFSNFDIGKIAFCNAIGALPYNLHGQVMSTEILFNLFEYKPLEVLKKCKDKSLWLLSEGKDNNRIVHWHLENEKLYPNLNNYVKNAIIRDPLWQYDIIERICNWIKKYK</sequence>
<evidence type="ECO:0000259" key="1">
    <source>
        <dbReference type="Pfam" id="PF12146"/>
    </source>
</evidence>
<dbReference type="HOGENOM" id="CLU_1015076_0_0_9"/>
<gene>
    <name evidence="2" type="ORF">JBW_01237</name>
</gene>
<organism evidence="2 3">
    <name type="scientific">Pelosinus fermentans JBW45</name>
    <dbReference type="NCBI Taxonomy" id="1192197"/>
    <lineage>
        <taxon>Bacteria</taxon>
        <taxon>Bacillati</taxon>
        <taxon>Bacillota</taxon>
        <taxon>Negativicutes</taxon>
        <taxon>Selenomonadales</taxon>
        <taxon>Sporomusaceae</taxon>
        <taxon>Pelosinus</taxon>
    </lineage>
</organism>
<evidence type="ECO:0000313" key="3">
    <source>
        <dbReference type="Proteomes" id="UP000005361"/>
    </source>
</evidence>
<dbReference type="InterPro" id="IPR022742">
    <property type="entry name" value="Hydrolase_4"/>
</dbReference>
<dbReference type="KEGG" id="pft:JBW_01237"/>
<dbReference type="Pfam" id="PF12146">
    <property type="entry name" value="Hydrolase_4"/>
    <property type="match status" value="1"/>
</dbReference>
<evidence type="ECO:0000313" key="2">
    <source>
        <dbReference type="EMBL" id="AJQ26589.1"/>
    </source>
</evidence>
<dbReference type="RefSeq" id="WP_007957041.1">
    <property type="nucleotide sequence ID" value="NZ_CP010978.1"/>
</dbReference>
<dbReference type="Proteomes" id="UP000005361">
    <property type="component" value="Chromosome"/>
</dbReference>
<reference evidence="3" key="2">
    <citation type="submission" date="2015-02" db="EMBL/GenBank/DDBJ databases">
        <title>Complete Genome Sequence of Pelosinus fermentans JBW45.</title>
        <authorList>
            <person name="De Leon K.B."/>
            <person name="Utturkar S.M."/>
            <person name="Camilleri L.B."/>
            <person name="Arkin A.P."/>
            <person name="Fields M.W."/>
            <person name="Brown S.D."/>
            <person name="Wall J.D."/>
        </authorList>
    </citation>
    <scope>NUCLEOTIDE SEQUENCE [LARGE SCALE GENOMIC DNA]</scope>
    <source>
        <strain evidence="3">JBW45</strain>
    </source>
</reference>
<dbReference type="SUPFAM" id="SSF53474">
    <property type="entry name" value="alpha/beta-Hydrolases"/>
    <property type="match status" value="1"/>
</dbReference>
<dbReference type="EMBL" id="CP010978">
    <property type="protein sequence ID" value="AJQ26589.1"/>
    <property type="molecule type" value="Genomic_DNA"/>
</dbReference>
<proteinExistence type="predicted"/>
<dbReference type="Gene3D" id="3.40.50.1820">
    <property type="entry name" value="alpha/beta hydrolase"/>
    <property type="match status" value="1"/>
</dbReference>
<protein>
    <recommendedName>
        <fullName evidence="1">Serine aminopeptidase S33 domain-containing protein</fullName>
    </recommendedName>
</protein>
<dbReference type="InterPro" id="IPR029058">
    <property type="entry name" value="AB_hydrolase_fold"/>
</dbReference>
<dbReference type="OrthoDB" id="249225at2"/>
<accession>I8TYZ4</accession>
<name>I8TYZ4_9FIRM</name>
<dbReference type="AlphaFoldDB" id="I8TYZ4"/>
<reference evidence="2 3" key="1">
    <citation type="journal article" date="2015" name="Genome Announc.">
        <title>Complete Genome Sequence of Pelosinus fermentans JBW45, a Member of a Remarkably Competitive Group of Negativicutes in the Firmicutes Phylum.</title>
        <authorList>
            <person name="De Leon K.B."/>
            <person name="Utturkar S.M."/>
            <person name="Camilleri L.B."/>
            <person name="Elias D.A."/>
            <person name="Arkin A.P."/>
            <person name="Fields M.W."/>
            <person name="Brown S.D."/>
            <person name="Wall J.D."/>
        </authorList>
    </citation>
    <scope>NUCLEOTIDE SEQUENCE [LARGE SCALE GENOMIC DNA]</scope>
    <source>
        <strain evidence="2 3">JBW45</strain>
    </source>
</reference>
<dbReference type="STRING" id="1192197.JBW_01237"/>